<dbReference type="Proteomes" id="UP000266484">
    <property type="component" value="Unassembled WGS sequence"/>
</dbReference>
<proteinExistence type="predicted"/>
<dbReference type="EMBL" id="QWGT01000365">
    <property type="protein sequence ID" value="RIJ45234.1"/>
    <property type="molecule type" value="Genomic_DNA"/>
</dbReference>
<dbReference type="GO" id="GO:0016740">
    <property type="term" value="F:transferase activity"/>
    <property type="evidence" value="ECO:0007669"/>
    <property type="project" value="UniProtKB-KW"/>
</dbReference>
<accession>A0A399SQM6</accession>
<evidence type="ECO:0000313" key="1">
    <source>
        <dbReference type="EMBL" id="RIJ45234.1"/>
    </source>
</evidence>
<protein>
    <submittedName>
        <fullName evidence="1">Glycosyltransferase</fullName>
    </submittedName>
</protein>
<dbReference type="AlphaFoldDB" id="A0A399SQM6"/>
<gene>
    <name evidence="1" type="ORF">DZG00_15120</name>
</gene>
<keyword evidence="1" id="KW-0808">Transferase</keyword>
<feature type="non-terminal residue" evidence="1">
    <location>
        <position position="1"/>
    </location>
</feature>
<reference evidence="1 2" key="1">
    <citation type="submission" date="2018-08" db="EMBL/GenBank/DDBJ databases">
        <title>Genome Sequence of Clavibacter michiganensis Subspecies type strains, and the Atypical Peach-Colored Strains Isolated from Tomato.</title>
        <authorList>
            <person name="Osdaghi E."/>
            <person name="Portier P."/>
            <person name="Briand M."/>
            <person name="Jacques M.-A."/>
        </authorList>
    </citation>
    <scope>NUCLEOTIDE SEQUENCE [LARGE SCALE GENOMIC DNA]</scope>
    <source>
        <strain evidence="1 2">CFBP 8615</strain>
    </source>
</reference>
<evidence type="ECO:0000313" key="2">
    <source>
        <dbReference type="Proteomes" id="UP000266484"/>
    </source>
</evidence>
<organism evidence="1 2">
    <name type="scientific">Clavibacter lycopersici</name>
    <dbReference type="NCBI Taxonomy" id="2301718"/>
    <lineage>
        <taxon>Bacteria</taxon>
        <taxon>Bacillati</taxon>
        <taxon>Actinomycetota</taxon>
        <taxon>Actinomycetes</taxon>
        <taxon>Micrococcales</taxon>
        <taxon>Microbacteriaceae</taxon>
        <taxon>Clavibacter</taxon>
    </lineage>
</organism>
<keyword evidence="2" id="KW-1185">Reference proteome</keyword>
<sequence>TAILRLAADRSLLEAPAREARRLADAVAPAAHARSVEEACRRVAGARRGSTAT</sequence>
<comment type="caution">
    <text evidence="1">The sequence shown here is derived from an EMBL/GenBank/DDBJ whole genome shotgun (WGS) entry which is preliminary data.</text>
</comment>
<name>A0A399SQM6_9MICO</name>